<dbReference type="Proteomes" id="UP001057753">
    <property type="component" value="Unassembled WGS sequence"/>
</dbReference>
<dbReference type="EMBL" id="JABXYM010000001">
    <property type="protein sequence ID" value="MCR6096418.1"/>
    <property type="molecule type" value="Genomic_DNA"/>
</dbReference>
<feature type="domain" description="N-acetyltransferase" evidence="1">
    <location>
        <begin position="5"/>
        <end position="156"/>
    </location>
</feature>
<evidence type="ECO:0000313" key="2">
    <source>
        <dbReference type="EMBL" id="MCR6096418.1"/>
    </source>
</evidence>
<sequence>MPLPVQLVPYNTSFYPRLSRFSLSENQLVFTSLPIKVLANLTTDQLPVVITYEEEPVGFFLLNNGLRVQEYSSKQGSVLLTSLSIDTAYQGIGVARQAMKQLPLFISDHFHQCEEVVLAVNMRNTPAQSLYIKAGFEDTGKRKMGPIGEQMILSLTVN</sequence>
<dbReference type="CDD" id="cd04301">
    <property type="entry name" value="NAT_SF"/>
    <property type="match status" value="1"/>
</dbReference>
<dbReference type="Pfam" id="PF00583">
    <property type="entry name" value="Acetyltransf_1"/>
    <property type="match status" value="1"/>
</dbReference>
<dbReference type="GO" id="GO:0016747">
    <property type="term" value="F:acyltransferase activity, transferring groups other than amino-acyl groups"/>
    <property type="evidence" value="ECO:0007669"/>
    <property type="project" value="InterPro"/>
</dbReference>
<dbReference type="PROSITE" id="PS51186">
    <property type="entry name" value="GNAT"/>
    <property type="match status" value="1"/>
</dbReference>
<dbReference type="RefSeq" id="WP_257821029.1">
    <property type="nucleotide sequence ID" value="NZ_JABXYM010000001.1"/>
</dbReference>
<dbReference type="InterPro" id="IPR000182">
    <property type="entry name" value="GNAT_dom"/>
</dbReference>
<dbReference type="AlphaFoldDB" id="A0A9Q4B129"/>
<comment type="caution">
    <text evidence="2">The sequence shown here is derived from an EMBL/GenBank/DDBJ whole genome shotgun (WGS) entry which is preliminary data.</text>
</comment>
<reference evidence="2" key="1">
    <citation type="submission" date="2020-06" db="EMBL/GenBank/DDBJ databases">
        <title>Insight into the genomes of haloalkaliphilic bacilli from Kenyan soda lakes.</title>
        <authorList>
            <person name="Mwirichia R."/>
            <person name="Villamizar G.C."/>
            <person name="Poehlein A."/>
            <person name="Mugweru J."/>
            <person name="Kipnyargis A."/>
            <person name="Kiplimo D."/>
            <person name="Orwa P."/>
            <person name="Daniel R."/>
        </authorList>
    </citation>
    <scope>NUCLEOTIDE SEQUENCE</scope>
    <source>
        <strain evidence="2">B1096_S55</strain>
    </source>
</reference>
<name>A0A9Q4B129_SALAG</name>
<protein>
    <submittedName>
        <fullName evidence="2">GNAT family N-acetyltransferase</fullName>
    </submittedName>
</protein>
<accession>A0A9Q4B129</accession>
<gene>
    <name evidence="2" type="ORF">HXA33_07620</name>
</gene>
<dbReference type="InterPro" id="IPR016181">
    <property type="entry name" value="Acyl_CoA_acyltransferase"/>
</dbReference>
<evidence type="ECO:0000259" key="1">
    <source>
        <dbReference type="PROSITE" id="PS51186"/>
    </source>
</evidence>
<organism evidence="2 3">
    <name type="scientific">Salipaludibacillus agaradhaerens</name>
    <name type="common">Bacillus agaradhaerens</name>
    <dbReference type="NCBI Taxonomy" id="76935"/>
    <lineage>
        <taxon>Bacteria</taxon>
        <taxon>Bacillati</taxon>
        <taxon>Bacillota</taxon>
        <taxon>Bacilli</taxon>
        <taxon>Bacillales</taxon>
        <taxon>Bacillaceae</taxon>
    </lineage>
</organism>
<dbReference type="SUPFAM" id="SSF55729">
    <property type="entry name" value="Acyl-CoA N-acyltransferases (Nat)"/>
    <property type="match status" value="1"/>
</dbReference>
<dbReference type="Gene3D" id="3.40.630.30">
    <property type="match status" value="1"/>
</dbReference>
<proteinExistence type="predicted"/>
<evidence type="ECO:0000313" key="3">
    <source>
        <dbReference type="Proteomes" id="UP001057753"/>
    </source>
</evidence>
<keyword evidence="3" id="KW-1185">Reference proteome</keyword>